<gene>
    <name evidence="2" type="ORF">RHSIM_Rhsim01G0163500</name>
</gene>
<evidence type="ECO:0000313" key="2">
    <source>
        <dbReference type="EMBL" id="KAF7152139.1"/>
    </source>
</evidence>
<accession>A0A834HJE9</accession>
<protein>
    <recommendedName>
        <fullName evidence="1">Aminotransferase-like plant mobile domain-containing protein</fullName>
    </recommendedName>
</protein>
<feature type="domain" description="Aminotransferase-like plant mobile" evidence="1">
    <location>
        <begin position="88"/>
        <end position="137"/>
    </location>
</feature>
<evidence type="ECO:0000259" key="1">
    <source>
        <dbReference type="Pfam" id="PF10536"/>
    </source>
</evidence>
<reference evidence="2" key="1">
    <citation type="submission" date="2019-11" db="EMBL/GenBank/DDBJ databases">
        <authorList>
            <person name="Liu Y."/>
            <person name="Hou J."/>
            <person name="Li T.-Q."/>
            <person name="Guan C.-H."/>
            <person name="Wu X."/>
            <person name="Wu H.-Z."/>
            <person name="Ling F."/>
            <person name="Zhang R."/>
            <person name="Shi X.-G."/>
            <person name="Ren J.-P."/>
            <person name="Chen E.-F."/>
            <person name="Sun J.-M."/>
        </authorList>
    </citation>
    <scope>NUCLEOTIDE SEQUENCE</scope>
    <source>
        <strain evidence="2">Adult_tree_wgs_1</strain>
        <tissue evidence="2">Leaves</tissue>
    </source>
</reference>
<keyword evidence="3" id="KW-1185">Reference proteome</keyword>
<name>A0A834HJE9_RHOSS</name>
<dbReference type="GO" id="GO:0010073">
    <property type="term" value="P:meristem maintenance"/>
    <property type="evidence" value="ECO:0007669"/>
    <property type="project" value="InterPro"/>
</dbReference>
<organism evidence="2 3">
    <name type="scientific">Rhododendron simsii</name>
    <name type="common">Sims's rhododendron</name>
    <dbReference type="NCBI Taxonomy" id="118357"/>
    <lineage>
        <taxon>Eukaryota</taxon>
        <taxon>Viridiplantae</taxon>
        <taxon>Streptophyta</taxon>
        <taxon>Embryophyta</taxon>
        <taxon>Tracheophyta</taxon>
        <taxon>Spermatophyta</taxon>
        <taxon>Magnoliopsida</taxon>
        <taxon>eudicotyledons</taxon>
        <taxon>Gunneridae</taxon>
        <taxon>Pentapetalae</taxon>
        <taxon>asterids</taxon>
        <taxon>Ericales</taxon>
        <taxon>Ericaceae</taxon>
        <taxon>Ericoideae</taxon>
        <taxon>Rhodoreae</taxon>
        <taxon>Rhododendron</taxon>
    </lineage>
</organism>
<dbReference type="InterPro" id="IPR044824">
    <property type="entry name" value="MAIN-like"/>
</dbReference>
<dbReference type="EMBL" id="WJXA01000001">
    <property type="protein sequence ID" value="KAF7152139.1"/>
    <property type="molecule type" value="Genomic_DNA"/>
</dbReference>
<dbReference type="InterPro" id="IPR019557">
    <property type="entry name" value="AminoTfrase-like_pln_mobile"/>
</dbReference>
<dbReference type="PANTHER" id="PTHR46033">
    <property type="entry name" value="PROTEIN MAIN-LIKE 2"/>
    <property type="match status" value="1"/>
</dbReference>
<dbReference type="PANTHER" id="PTHR46033:SF1">
    <property type="entry name" value="PROTEIN MAIN-LIKE 2"/>
    <property type="match status" value="1"/>
</dbReference>
<evidence type="ECO:0000313" key="3">
    <source>
        <dbReference type="Proteomes" id="UP000626092"/>
    </source>
</evidence>
<dbReference type="Pfam" id="PF10536">
    <property type="entry name" value="PMD"/>
    <property type="match status" value="1"/>
</dbReference>
<dbReference type="Proteomes" id="UP000626092">
    <property type="component" value="Unassembled WGS sequence"/>
</dbReference>
<dbReference type="AlphaFoldDB" id="A0A834HJE9"/>
<proteinExistence type="predicted"/>
<sequence length="365" mass="40639">MWNRGVRPSCKPQFEYSLQENGVVPRRFKRLLLAKGGGFCLGGQDSGRASLSLVLEVLPEEANLIPPYTVLHFRVERGDILSCFVNFEATSQSIRKNNNNIDLLVSRWSKDTHTFVFPWGDGGPTLQDSAVLMRLSTRRPVTFDPSNLSSTDLRTYPPGTVPPAGQAIEVNGKILDSNLHLVVSLARGDFVQLRPLFLSSLFHRLDQVHVDTKRSMGSYDMWSRVSSTKSSGKHIDDFGRFFPCPYAEPVDGALLTSFFSEDQRIVDFQTEGVSILASTLVVFAAACPCSLPTLCTERARSVLYCPDNVARQFGYEQGAPGPASPLKSYIEGIRRFTRAYVEELSACYEINCDISEEWQGDLLYG</sequence>
<comment type="caution">
    <text evidence="2">The sequence shown here is derived from an EMBL/GenBank/DDBJ whole genome shotgun (WGS) entry which is preliminary data.</text>
</comment>